<evidence type="ECO:0000256" key="14">
    <source>
        <dbReference type="ARBA" id="ARBA00023306"/>
    </source>
</evidence>
<dbReference type="GO" id="GO:0072686">
    <property type="term" value="C:mitotic spindle"/>
    <property type="evidence" value="ECO:0007669"/>
    <property type="project" value="InterPro"/>
</dbReference>
<keyword evidence="6" id="KW-0963">Cytoplasm</keyword>
<dbReference type="AlphaFoldDB" id="A0AA39ZZA8"/>
<keyword evidence="5" id="KW-0158">Chromosome</keyword>
<keyword evidence="8" id="KW-0493">Microtubule</keyword>
<dbReference type="GO" id="GO:0005874">
    <property type="term" value="C:microtubule"/>
    <property type="evidence" value="ECO:0007669"/>
    <property type="project" value="UniProtKB-KW"/>
</dbReference>
<comment type="similarity">
    <text evidence="4">Belongs to the DASH complex DAD3 family.</text>
</comment>
<evidence type="ECO:0000313" key="19">
    <source>
        <dbReference type="EMBL" id="KAK0706426.1"/>
    </source>
</evidence>
<feature type="coiled-coil region" evidence="18">
    <location>
        <begin position="77"/>
        <end position="104"/>
    </location>
</feature>
<evidence type="ECO:0000256" key="9">
    <source>
        <dbReference type="ARBA" id="ARBA00022776"/>
    </source>
</evidence>
<dbReference type="GeneID" id="85326094"/>
<evidence type="ECO:0000256" key="10">
    <source>
        <dbReference type="ARBA" id="ARBA00022829"/>
    </source>
</evidence>
<keyword evidence="14" id="KW-0131">Cell cycle</keyword>
<keyword evidence="11" id="KW-0995">Kinetochore</keyword>
<dbReference type="GO" id="GO:0051301">
    <property type="term" value="P:cell division"/>
    <property type="evidence" value="ECO:0007669"/>
    <property type="project" value="UniProtKB-KW"/>
</dbReference>
<evidence type="ECO:0000256" key="18">
    <source>
        <dbReference type="SAM" id="Coils"/>
    </source>
</evidence>
<protein>
    <recommendedName>
        <fullName evidence="16">DASH complex subunit DAD3</fullName>
    </recommendedName>
    <alternativeName>
        <fullName evidence="17">Outer kinetochore protein DAD3</fullName>
    </alternativeName>
</protein>
<evidence type="ECO:0000256" key="17">
    <source>
        <dbReference type="ARBA" id="ARBA00044305"/>
    </source>
</evidence>
<keyword evidence="9" id="KW-0498">Mitosis</keyword>
<dbReference type="Proteomes" id="UP001172101">
    <property type="component" value="Unassembled WGS sequence"/>
</dbReference>
<comment type="caution">
    <text evidence="19">The sequence shown here is derived from an EMBL/GenBank/DDBJ whole genome shotgun (WGS) entry which is preliminary data.</text>
</comment>
<evidence type="ECO:0000313" key="20">
    <source>
        <dbReference type="Proteomes" id="UP001172101"/>
    </source>
</evidence>
<keyword evidence="20" id="KW-1185">Reference proteome</keyword>
<accession>A0AA39ZZA8</accession>
<reference evidence="19" key="1">
    <citation type="submission" date="2023-06" db="EMBL/GenBank/DDBJ databases">
        <title>Genome-scale phylogeny and comparative genomics of the fungal order Sordariales.</title>
        <authorList>
            <consortium name="Lawrence Berkeley National Laboratory"/>
            <person name="Hensen N."/>
            <person name="Bonometti L."/>
            <person name="Westerberg I."/>
            <person name="Brannstrom I.O."/>
            <person name="Guillou S."/>
            <person name="Cros-Aarteil S."/>
            <person name="Calhoun S."/>
            <person name="Haridas S."/>
            <person name="Kuo A."/>
            <person name="Mondo S."/>
            <person name="Pangilinan J."/>
            <person name="Riley R."/>
            <person name="LaButti K."/>
            <person name="Andreopoulos B."/>
            <person name="Lipzen A."/>
            <person name="Chen C."/>
            <person name="Yanf M."/>
            <person name="Daum C."/>
            <person name="Ng V."/>
            <person name="Clum A."/>
            <person name="Steindorff A."/>
            <person name="Ohm R."/>
            <person name="Martin F."/>
            <person name="Silar P."/>
            <person name="Natvig D."/>
            <person name="Lalanne C."/>
            <person name="Gautier V."/>
            <person name="Ament-velasquez S.L."/>
            <person name="Kruys A."/>
            <person name="Hutchinson M.I."/>
            <person name="Powell A.J."/>
            <person name="Barry K."/>
            <person name="Miller A.N."/>
            <person name="Grigoriev I.V."/>
            <person name="Debuchy R."/>
            <person name="Gladieux P."/>
            <person name="Thoren M.H."/>
            <person name="Johannesson H."/>
        </authorList>
    </citation>
    <scope>NUCLEOTIDE SEQUENCE</scope>
    <source>
        <strain evidence="19">SMH2392-1A</strain>
    </source>
</reference>
<dbReference type="GO" id="GO:0008608">
    <property type="term" value="P:attachment of spindle microtubules to kinetochore"/>
    <property type="evidence" value="ECO:0007669"/>
    <property type="project" value="InterPro"/>
</dbReference>
<keyword evidence="15" id="KW-0137">Centromere</keyword>
<keyword evidence="10" id="KW-0159">Chromosome partition</keyword>
<name>A0AA39ZZA8_9PEZI</name>
<dbReference type="PANTHER" id="PTHR28017">
    <property type="entry name" value="DASH COMPLEX SUBUNIT DAD3"/>
    <property type="match status" value="1"/>
</dbReference>
<organism evidence="19 20">
    <name type="scientific">Lasiosphaeria miniovina</name>
    <dbReference type="NCBI Taxonomy" id="1954250"/>
    <lineage>
        <taxon>Eukaryota</taxon>
        <taxon>Fungi</taxon>
        <taxon>Dikarya</taxon>
        <taxon>Ascomycota</taxon>
        <taxon>Pezizomycotina</taxon>
        <taxon>Sordariomycetes</taxon>
        <taxon>Sordariomycetidae</taxon>
        <taxon>Sordariales</taxon>
        <taxon>Lasiosphaeriaceae</taxon>
        <taxon>Lasiosphaeria</taxon>
    </lineage>
</organism>
<dbReference type="Pfam" id="PF08656">
    <property type="entry name" value="DASH_Dad3"/>
    <property type="match status" value="1"/>
</dbReference>
<keyword evidence="18" id="KW-0175">Coiled coil</keyword>
<proteinExistence type="inferred from homology"/>
<evidence type="ECO:0000256" key="7">
    <source>
        <dbReference type="ARBA" id="ARBA00022618"/>
    </source>
</evidence>
<evidence type="ECO:0000256" key="15">
    <source>
        <dbReference type="ARBA" id="ARBA00023328"/>
    </source>
</evidence>
<evidence type="ECO:0000256" key="12">
    <source>
        <dbReference type="ARBA" id="ARBA00023212"/>
    </source>
</evidence>
<evidence type="ECO:0000256" key="6">
    <source>
        <dbReference type="ARBA" id="ARBA00022490"/>
    </source>
</evidence>
<evidence type="ECO:0000256" key="1">
    <source>
        <dbReference type="ARBA" id="ARBA00004123"/>
    </source>
</evidence>
<evidence type="ECO:0000256" key="5">
    <source>
        <dbReference type="ARBA" id="ARBA00022454"/>
    </source>
</evidence>
<evidence type="ECO:0000256" key="16">
    <source>
        <dbReference type="ARBA" id="ARBA00044179"/>
    </source>
</evidence>
<sequence>MPPALETSSALTASSSQFVILVIATSNCVNSPILAKGEHRAEREKHAHLCVRTIAQMEPPRPPSALLASPPELSPTEQEVLDEYERLAENMKKLASMLDHLASAPTSEILDGLRELERKTSLVFTLLKASVYSIVLQQEIDWGGGGDQQ</sequence>
<dbReference type="GO" id="GO:0042729">
    <property type="term" value="C:DASH complex"/>
    <property type="evidence" value="ECO:0007669"/>
    <property type="project" value="InterPro"/>
</dbReference>
<keyword evidence="13" id="KW-0539">Nucleus</keyword>
<evidence type="ECO:0000256" key="13">
    <source>
        <dbReference type="ARBA" id="ARBA00023242"/>
    </source>
</evidence>
<dbReference type="PANTHER" id="PTHR28017:SF1">
    <property type="entry name" value="DASH COMPLEX SUBUNIT DAD3"/>
    <property type="match status" value="1"/>
</dbReference>
<evidence type="ECO:0000256" key="4">
    <source>
        <dbReference type="ARBA" id="ARBA00006277"/>
    </source>
</evidence>
<keyword evidence="12" id="KW-0206">Cytoskeleton</keyword>
<evidence type="ECO:0000256" key="2">
    <source>
        <dbReference type="ARBA" id="ARBA00004186"/>
    </source>
</evidence>
<evidence type="ECO:0000256" key="11">
    <source>
        <dbReference type="ARBA" id="ARBA00022838"/>
    </source>
</evidence>
<dbReference type="EMBL" id="JAUIRO010000007">
    <property type="protein sequence ID" value="KAK0706426.1"/>
    <property type="molecule type" value="Genomic_DNA"/>
</dbReference>
<keyword evidence="7" id="KW-0132">Cell division</keyword>
<dbReference type="RefSeq" id="XP_060291520.1">
    <property type="nucleotide sequence ID" value="XM_060442824.1"/>
</dbReference>
<dbReference type="InterPro" id="IPR013965">
    <property type="entry name" value="DASH_Dad3"/>
</dbReference>
<dbReference type="GO" id="GO:0051010">
    <property type="term" value="F:microtubule plus-end binding"/>
    <property type="evidence" value="ECO:0007669"/>
    <property type="project" value="TreeGrafter"/>
</dbReference>
<comment type="subcellular location">
    <subcellularLocation>
        <location evidence="3">Chromosome</location>
        <location evidence="3">Centromere</location>
        <location evidence="3">Kinetochore</location>
    </subcellularLocation>
    <subcellularLocation>
        <location evidence="2">Cytoplasm</location>
        <location evidence="2">Cytoskeleton</location>
        <location evidence="2">Spindle</location>
    </subcellularLocation>
    <subcellularLocation>
        <location evidence="1">Nucleus</location>
    </subcellularLocation>
</comment>
<gene>
    <name evidence="19" type="ORF">B0T26DRAFT_726516</name>
</gene>
<evidence type="ECO:0000256" key="8">
    <source>
        <dbReference type="ARBA" id="ARBA00022701"/>
    </source>
</evidence>
<evidence type="ECO:0000256" key="3">
    <source>
        <dbReference type="ARBA" id="ARBA00004629"/>
    </source>
</evidence>